<feature type="compositionally biased region" description="Basic and acidic residues" evidence="1">
    <location>
        <begin position="11"/>
        <end position="21"/>
    </location>
</feature>
<evidence type="ECO:0000256" key="1">
    <source>
        <dbReference type="SAM" id="MobiDB-lite"/>
    </source>
</evidence>
<accession>A0AAV4WQR9</accession>
<keyword evidence="3" id="KW-1185">Reference proteome</keyword>
<sequence>MPLTKNIPASKRFDESRKSQNAERNSFMSAFLSEENIAFPTAKVTSLDEFPNDSDVTSHYCRNRDCRSNYIKEDLVEIEGGINCISEVHKNSKRERISNFLSKLLVKHDRTSTSTVQQNSVKEKFNRCAVFRVRTTLQDNGLRPRFWAEAVSFIHIRSYGHKLIEGVMDRINGGFEGS</sequence>
<dbReference type="EMBL" id="BPLR01016623">
    <property type="protein sequence ID" value="GIY85192.1"/>
    <property type="molecule type" value="Genomic_DNA"/>
</dbReference>
<evidence type="ECO:0000313" key="3">
    <source>
        <dbReference type="Proteomes" id="UP001054945"/>
    </source>
</evidence>
<comment type="caution">
    <text evidence="2">The sequence shown here is derived from an EMBL/GenBank/DDBJ whole genome shotgun (WGS) entry which is preliminary data.</text>
</comment>
<protein>
    <submittedName>
        <fullName evidence="2">Uncharacterized protein</fullName>
    </submittedName>
</protein>
<dbReference type="Proteomes" id="UP001054945">
    <property type="component" value="Unassembled WGS sequence"/>
</dbReference>
<evidence type="ECO:0000313" key="2">
    <source>
        <dbReference type="EMBL" id="GIY85192.1"/>
    </source>
</evidence>
<dbReference type="AlphaFoldDB" id="A0AAV4WQR9"/>
<proteinExistence type="predicted"/>
<name>A0AAV4WQR9_CAEEX</name>
<organism evidence="2 3">
    <name type="scientific">Caerostris extrusa</name>
    <name type="common">Bark spider</name>
    <name type="synonym">Caerostris bankana</name>
    <dbReference type="NCBI Taxonomy" id="172846"/>
    <lineage>
        <taxon>Eukaryota</taxon>
        <taxon>Metazoa</taxon>
        <taxon>Ecdysozoa</taxon>
        <taxon>Arthropoda</taxon>
        <taxon>Chelicerata</taxon>
        <taxon>Arachnida</taxon>
        <taxon>Araneae</taxon>
        <taxon>Araneomorphae</taxon>
        <taxon>Entelegynae</taxon>
        <taxon>Araneoidea</taxon>
        <taxon>Araneidae</taxon>
        <taxon>Caerostris</taxon>
    </lineage>
</organism>
<gene>
    <name evidence="2" type="ORF">CEXT_30211</name>
</gene>
<feature type="region of interest" description="Disordered" evidence="1">
    <location>
        <begin position="1"/>
        <end position="21"/>
    </location>
</feature>
<reference evidence="2 3" key="1">
    <citation type="submission" date="2021-06" db="EMBL/GenBank/DDBJ databases">
        <title>Caerostris extrusa draft genome.</title>
        <authorList>
            <person name="Kono N."/>
            <person name="Arakawa K."/>
        </authorList>
    </citation>
    <scope>NUCLEOTIDE SEQUENCE [LARGE SCALE GENOMIC DNA]</scope>
</reference>